<protein>
    <submittedName>
        <fullName evidence="1">Uncharacterized protein</fullName>
    </submittedName>
</protein>
<evidence type="ECO:0000313" key="2">
    <source>
        <dbReference type="Proteomes" id="UP000011612"/>
    </source>
</evidence>
<dbReference type="EMBL" id="AOLK01000021">
    <property type="protein sequence ID" value="ELZ83160.1"/>
    <property type="molecule type" value="Genomic_DNA"/>
</dbReference>
<dbReference type="AlphaFoldDB" id="M0HF82"/>
<organism evidence="1 2">
    <name type="scientific">Haloferax elongans ATCC BAA-1513</name>
    <dbReference type="NCBI Taxonomy" id="1230453"/>
    <lineage>
        <taxon>Archaea</taxon>
        <taxon>Methanobacteriati</taxon>
        <taxon>Methanobacteriota</taxon>
        <taxon>Stenosarchaea group</taxon>
        <taxon>Halobacteria</taxon>
        <taxon>Halobacteriales</taxon>
        <taxon>Haloferacaceae</taxon>
        <taxon>Haloferax</taxon>
    </lineage>
</organism>
<accession>M0HF82</accession>
<dbReference type="SUPFAM" id="SSF159659">
    <property type="entry name" value="Cgl1923-like"/>
    <property type="match status" value="1"/>
</dbReference>
<dbReference type="Gene3D" id="3.40.50.10900">
    <property type="entry name" value="PAC-like subunit"/>
    <property type="match status" value="1"/>
</dbReference>
<proteinExistence type="predicted"/>
<reference evidence="1 2" key="1">
    <citation type="journal article" date="2014" name="PLoS Genet.">
        <title>Phylogenetically driven sequencing of extremely halophilic archaea reveals strategies for static and dynamic osmo-response.</title>
        <authorList>
            <person name="Becker E.A."/>
            <person name="Seitzer P.M."/>
            <person name="Tritt A."/>
            <person name="Larsen D."/>
            <person name="Krusor M."/>
            <person name="Yao A.I."/>
            <person name="Wu D."/>
            <person name="Madern D."/>
            <person name="Eisen J.A."/>
            <person name="Darling A.E."/>
            <person name="Facciotti M.T."/>
        </authorList>
    </citation>
    <scope>NUCLEOTIDE SEQUENCE [LARGE SCALE GENOMIC DNA]</scope>
    <source>
        <strain evidence="1 2">ATCC BAA-1513</strain>
    </source>
</reference>
<dbReference type="PATRIC" id="fig|1230453.4.peg.2816"/>
<gene>
    <name evidence="1" type="ORF">C453_14181</name>
</gene>
<comment type="caution">
    <text evidence="1">The sequence shown here is derived from an EMBL/GenBank/DDBJ whole genome shotgun (WGS) entry which is preliminary data.</text>
</comment>
<dbReference type="InterPro" id="IPR038389">
    <property type="entry name" value="PSMG2_sf"/>
</dbReference>
<dbReference type="Proteomes" id="UP000011612">
    <property type="component" value="Unassembled WGS sequence"/>
</dbReference>
<keyword evidence="2" id="KW-1185">Reference proteome</keyword>
<sequence>MDYSEAHQPAFQITHETTPSNVLLCGFFDGANAALVERGIDSPLGVGVFVTPVHAQAPDVEAAIRLVDAANDVYDLGATSAPLNSFAAEVRQYYAELADRLQESEPDLPDDRMYM</sequence>
<dbReference type="STRING" id="1230453.C453_14181"/>
<evidence type="ECO:0000313" key="1">
    <source>
        <dbReference type="EMBL" id="ELZ83160.1"/>
    </source>
</evidence>
<name>M0HF82_HALEO</name>